<comment type="caution">
    <text evidence="1">The sequence shown here is derived from an EMBL/GenBank/DDBJ whole genome shotgun (WGS) entry which is preliminary data.</text>
</comment>
<gene>
    <name evidence="1" type="ORF">EB796_014222</name>
</gene>
<protein>
    <submittedName>
        <fullName evidence="1">FAM179B</fullName>
    </submittedName>
</protein>
<dbReference type="OrthoDB" id="63891at2759"/>
<dbReference type="PANTHER" id="PTHR21567">
    <property type="entry name" value="CLASP"/>
    <property type="match status" value="1"/>
</dbReference>
<sequence length="84" mass="9533">MRLIADSDWSNKIEAMTKIRRLAHHHTDVLMASVHSVTLALISEVQNLRSQVARYAIITLADMFSTLKRSMDPELETCAKCYGQ</sequence>
<accession>A0A7J7JMC1</accession>
<dbReference type="GO" id="GO:0005881">
    <property type="term" value="C:cytoplasmic microtubule"/>
    <property type="evidence" value="ECO:0007669"/>
    <property type="project" value="TreeGrafter"/>
</dbReference>
<dbReference type="InterPro" id="IPR011989">
    <property type="entry name" value="ARM-like"/>
</dbReference>
<evidence type="ECO:0000313" key="2">
    <source>
        <dbReference type="Proteomes" id="UP000593567"/>
    </source>
</evidence>
<dbReference type="Gene3D" id="1.25.10.10">
    <property type="entry name" value="Leucine-rich Repeat Variant"/>
    <property type="match status" value="1"/>
</dbReference>
<dbReference type="PANTHER" id="PTHR21567:SF87">
    <property type="entry name" value="CRESCERIN-LIKE PROTEIN CHE-12"/>
    <property type="match status" value="1"/>
</dbReference>
<evidence type="ECO:0000313" key="1">
    <source>
        <dbReference type="EMBL" id="KAF6027460.1"/>
    </source>
</evidence>
<dbReference type="Proteomes" id="UP000593567">
    <property type="component" value="Unassembled WGS sequence"/>
</dbReference>
<dbReference type="EMBL" id="VXIV02002088">
    <property type="protein sequence ID" value="KAF6027460.1"/>
    <property type="molecule type" value="Genomic_DNA"/>
</dbReference>
<dbReference type="GO" id="GO:0008017">
    <property type="term" value="F:microtubule binding"/>
    <property type="evidence" value="ECO:0007669"/>
    <property type="project" value="TreeGrafter"/>
</dbReference>
<proteinExistence type="predicted"/>
<keyword evidence="2" id="KW-1185">Reference proteome</keyword>
<organism evidence="1 2">
    <name type="scientific">Bugula neritina</name>
    <name type="common">Brown bryozoan</name>
    <name type="synonym">Sertularia neritina</name>
    <dbReference type="NCBI Taxonomy" id="10212"/>
    <lineage>
        <taxon>Eukaryota</taxon>
        <taxon>Metazoa</taxon>
        <taxon>Spiralia</taxon>
        <taxon>Lophotrochozoa</taxon>
        <taxon>Bryozoa</taxon>
        <taxon>Gymnolaemata</taxon>
        <taxon>Cheilostomatida</taxon>
        <taxon>Flustrina</taxon>
        <taxon>Buguloidea</taxon>
        <taxon>Bugulidae</taxon>
        <taxon>Bugula</taxon>
    </lineage>
</organism>
<dbReference type="AlphaFoldDB" id="A0A7J7JMC1"/>
<dbReference type="GO" id="GO:0000226">
    <property type="term" value="P:microtubule cytoskeleton organization"/>
    <property type="evidence" value="ECO:0007669"/>
    <property type="project" value="TreeGrafter"/>
</dbReference>
<reference evidence="1" key="1">
    <citation type="submission" date="2020-06" db="EMBL/GenBank/DDBJ databases">
        <title>Draft genome of Bugula neritina, a colonial animal packing powerful symbionts and potential medicines.</title>
        <authorList>
            <person name="Rayko M."/>
        </authorList>
    </citation>
    <scope>NUCLEOTIDE SEQUENCE [LARGE SCALE GENOMIC DNA]</scope>
    <source>
        <strain evidence="1">Kwan_BN1</strain>
    </source>
</reference>
<name>A0A7J7JMC1_BUGNE</name>